<name>A0ABR5ZTI9_9PROT</name>
<dbReference type="InterPro" id="IPR010069">
    <property type="entry name" value="CdiA_FHA1_rpt"/>
</dbReference>
<dbReference type="Pfam" id="PF05860">
    <property type="entry name" value="TPS"/>
    <property type="match status" value="1"/>
</dbReference>
<reference evidence="3 4" key="1">
    <citation type="submission" date="2017-10" db="EMBL/GenBank/DDBJ databases">
        <authorList>
            <person name="Jakob F."/>
        </authorList>
    </citation>
    <scope>NUCLEOTIDE SEQUENCE [LARGE SCALE GENOMIC DNA]</scope>
    <source>
        <strain evidence="3 4">TMW 2.1889</strain>
    </source>
</reference>
<evidence type="ECO:0000313" key="4">
    <source>
        <dbReference type="Proteomes" id="UP000765338"/>
    </source>
</evidence>
<protein>
    <recommendedName>
        <fullName evidence="2">Filamentous haemagglutinin FhaB/tRNA nuclease CdiA-like TPS domain-containing protein</fullName>
    </recommendedName>
</protein>
<feature type="domain" description="Filamentous haemagglutinin FhaB/tRNA nuclease CdiA-like TPS" evidence="2">
    <location>
        <begin position="67"/>
        <end position="187"/>
    </location>
</feature>
<dbReference type="NCBIfam" id="TIGR01731">
    <property type="entry name" value="fil_hemag_20aa"/>
    <property type="match status" value="8"/>
</dbReference>
<dbReference type="Gene3D" id="2.160.20.10">
    <property type="entry name" value="Single-stranded right-handed beta-helix, Pectin lyase-like"/>
    <property type="match status" value="1"/>
</dbReference>
<comment type="caution">
    <text evidence="3">The sequence shown here is derived from an EMBL/GenBank/DDBJ whole genome shotgun (WGS) entry which is preliminary data.</text>
</comment>
<dbReference type="InterPro" id="IPR011050">
    <property type="entry name" value="Pectin_lyase_fold/virulence"/>
</dbReference>
<dbReference type="Proteomes" id="UP000765338">
    <property type="component" value="Unassembled WGS sequence"/>
</dbReference>
<dbReference type="SUPFAM" id="SSF51126">
    <property type="entry name" value="Pectin lyase-like"/>
    <property type="match status" value="2"/>
</dbReference>
<dbReference type="NCBIfam" id="TIGR01901">
    <property type="entry name" value="adhes_NPXG"/>
    <property type="match status" value="1"/>
</dbReference>
<feature type="chain" id="PRO_5046031914" description="Filamentous haemagglutinin FhaB/tRNA nuclease CdiA-like TPS domain-containing protein" evidence="1">
    <location>
        <begin position="44"/>
        <end position="711"/>
    </location>
</feature>
<feature type="signal peptide" evidence="1">
    <location>
        <begin position="1"/>
        <end position="43"/>
    </location>
</feature>
<proteinExistence type="predicted"/>
<gene>
    <name evidence="3" type="ORF">CPA56_06530</name>
</gene>
<evidence type="ECO:0000256" key="1">
    <source>
        <dbReference type="SAM" id="SignalP"/>
    </source>
</evidence>
<keyword evidence="4" id="KW-1185">Reference proteome</keyword>
<dbReference type="SMART" id="SM00912">
    <property type="entry name" value="Haemagg_act"/>
    <property type="match status" value="1"/>
</dbReference>
<evidence type="ECO:0000259" key="2">
    <source>
        <dbReference type="SMART" id="SM00912"/>
    </source>
</evidence>
<dbReference type="InterPro" id="IPR012334">
    <property type="entry name" value="Pectin_lyas_fold"/>
</dbReference>
<dbReference type="InterPro" id="IPR008638">
    <property type="entry name" value="FhaB/CdiA-like_TPS"/>
</dbReference>
<dbReference type="Pfam" id="PF05594">
    <property type="entry name" value="Fil_haemagg"/>
    <property type="match status" value="3"/>
</dbReference>
<sequence length="711" mass="71491">MSGMERPVIQCDSQSTFSFVQKMVNLFCAVVLLMASTITPAVAQQAPPQIVVDNSAHGLHPELDRTQNGIDQINIVSPNGAGVSHNMFRNYNVSERGLILNNATRNAQTKIGGVILGNTNLHGRAAGTILNEVTGPLPSHILGYTEVAGKQAAVIVANPNGLTCNGCGFINTSRVTLATGHPEFNARGGVQAFSIHGGTVQFGEKGADFASVPVLDILSRNVRIAGPVSAQKANLVLGKNRVVYGTNEVTPLADDGSRKPELALDTAAMGGLYANSIYLIVNEAGAGVRVDGTMASNAGDMHLDSQGNLVLNGRLLAQGQVTVNTAGPVQVTSQGALEAGQALSVASGKGIANAGTMYAYGGQIQLAADGTITNTGHAVANAGPLTVQARSDVRNSGELGSRQGAVSLEGTGLRNDGGKLIAADGPLSLTLHGGDISNGNGLIQSSEGLTLTAGTLSNQGGTLLSGRGDVDLTAGSFRNEGGLVQAQGTLTARLGRYGSDEGSSLVAGGALHLSSPGVVHNEGVLASFGDMTLTASRLEGGSKSRLQGQRVEAHLGDGGLQNGGSLVGLTGLSLTGGGVLANSGELGARQGAVSLEGTGLRNDGGKLIAADGPLSLTLHGGDISNSNGLIQSSEGLTLTAGTLSNQGGTLLSGKGDVDLTAGSFRNEGGLVQAQGTLTARLGRYGSDEGSSLVAGGALHLSSPGVVHNEGV</sequence>
<keyword evidence="1" id="KW-0732">Signal</keyword>
<feature type="non-terminal residue" evidence="3">
    <location>
        <position position="711"/>
    </location>
</feature>
<dbReference type="InterPro" id="IPR008619">
    <property type="entry name" value="Filamentous_hemagglutn_rpt"/>
</dbReference>
<organism evidence="3 4">
    <name type="scientific">Bombella mellum</name>
    <dbReference type="NCBI Taxonomy" id="2039288"/>
    <lineage>
        <taxon>Bacteria</taxon>
        <taxon>Pseudomonadati</taxon>
        <taxon>Pseudomonadota</taxon>
        <taxon>Alphaproteobacteria</taxon>
        <taxon>Acetobacterales</taxon>
        <taxon>Acetobacteraceae</taxon>
        <taxon>Bombella</taxon>
    </lineage>
</organism>
<evidence type="ECO:0000313" key="3">
    <source>
        <dbReference type="EMBL" id="MBA5727637.1"/>
    </source>
</evidence>
<accession>A0ABR5ZTI9</accession>
<dbReference type="EMBL" id="PDLY01000003">
    <property type="protein sequence ID" value="MBA5727637.1"/>
    <property type="molecule type" value="Genomic_DNA"/>
</dbReference>